<organism evidence="1 2">
    <name type="scientific">Tritrichomonas musculus</name>
    <dbReference type="NCBI Taxonomy" id="1915356"/>
    <lineage>
        <taxon>Eukaryota</taxon>
        <taxon>Metamonada</taxon>
        <taxon>Parabasalia</taxon>
        <taxon>Tritrichomonadida</taxon>
        <taxon>Tritrichomonadidae</taxon>
        <taxon>Tritrichomonas</taxon>
    </lineage>
</organism>
<accession>A0ABR2L326</accession>
<gene>
    <name evidence="1" type="ORF">M9Y10_015372</name>
</gene>
<protein>
    <submittedName>
        <fullName evidence="1">Uncharacterized protein</fullName>
    </submittedName>
</protein>
<evidence type="ECO:0000313" key="2">
    <source>
        <dbReference type="Proteomes" id="UP001470230"/>
    </source>
</evidence>
<name>A0ABR2L326_9EUKA</name>
<reference evidence="1 2" key="1">
    <citation type="submission" date="2024-04" db="EMBL/GenBank/DDBJ databases">
        <title>Tritrichomonas musculus Genome.</title>
        <authorList>
            <person name="Alves-Ferreira E."/>
            <person name="Grigg M."/>
            <person name="Lorenzi H."/>
            <person name="Galac M."/>
        </authorList>
    </citation>
    <scope>NUCLEOTIDE SEQUENCE [LARGE SCALE GENOMIC DNA]</scope>
    <source>
        <strain evidence="1 2">EAF2021</strain>
    </source>
</reference>
<dbReference type="Proteomes" id="UP001470230">
    <property type="component" value="Unassembled WGS sequence"/>
</dbReference>
<evidence type="ECO:0000313" key="1">
    <source>
        <dbReference type="EMBL" id="KAK8897426.1"/>
    </source>
</evidence>
<dbReference type="EMBL" id="JAPFFF010000002">
    <property type="protein sequence ID" value="KAK8897426.1"/>
    <property type="molecule type" value="Genomic_DNA"/>
</dbReference>
<comment type="caution">
    <text evidence="1">The sequence shown here is derived from an EMBL/GenBank/DDBJ whole genome shotgun (WGS) entry which is preliminary data.</text>
</comment>
<keyword evidence="2" id="KW-1185">Reference proteome</keyword>
<sequence>MEVEPNWRKIFVVSKCGTFVYELNESEKLIFKFQKRKKRKDVTTKYKHYLYKHPNIEKVNMKDLESETLEMPSPIVNSAMNSNNQDNFKNNLENEVIFNSNELKSFELEHWSDENYQFDEESDKIIDDNFYL</sequence>
<proteinExistence type="predicted"/>